<accession>A0A1J5T3Y9</accession>
<dbReference type="AlphaFoldDB" id="A0A1J5T3Y9"/>
<organism evidence="1">
    <name type="scientific">mine drainage metagenome</name>
    <dbReference type="NCBI Taxonomy" id="410659"/>
    <lineage>
        <taxon>unclassified sequences</taxon>
        <taxon>metagenomes</taxon>
        <taxon>ecological metagenomes</taxon>
    </lineage>
</organism>
<gene>
    <name evidence="1" type="ORF">GALL_39340</name>
</gene>
<protein>
    <submittedName>
        <fullName evidence="1">Uncharacterized protein</fullName>
    </submittedName>
</protein>
<reference evidence="1" key="1">
    <citation type="submission" date="2016-10" db="EMBL/GenBank/DDBJ databases">
        <title>Sequence of Gallionella enrichment culture.</title>
        <authorList>
            <person name="Poehlein A."/>
            <person name="Muehling M."/>
            <person name="Daniel R."/>
        </authorList>
    </citation>
    <scope>NUCLEOTIDE SEQUENCE</scope>
</reference>
<comment type="caution">
    <text evidence="1">The sequence shown here is derived from an EMBL/GenBank/DDBJ whole genome shotgun (WGS) entry which is preliminary data.</text>
</comment>
<sequence length="41" mass="4723">MAEIKNYTMNFSYGRPLGLTCLCKLAFTEIHGERMLNLVSR</sequence>
<proteinExistence type="predicted"/>
<name>A0A1J5T3Y9_9ZZZZ</name>
<dbReference type="EMBL" id="MLJW01000009">
    <property type="protein sequence ID" value="OIR15610.1"/>
    <property type="molecule type" value="Genomic_DNA"/>
</dbReference>
<evidence type="ECO:0000313" key="1">
    <source>
        <dbReference type="EMBL" id="OIR15610.1"/>
    </source>
</evidence>